<feature type="binding site" evidence="4">
    <location>
        <position position="183"/>
    </location>
    <ligand>
        <name>substrate</name>
    </ligand>
</feature>
<dbReference type="PANTHER" id="PTHR46072:SF10">
    <property type="entry name" value="ACETAMIDASE"/>
    <property type="match status" value="1"/>
</dbReference>
<sequence>MVQCSFHTLLHSVLRCCDSALKQRERQAQIDALPAAYSAPLSDEEEKIHALSLARLVTECKSGSVAPKDILAAYGKKTLSAQRLTNCITDFMFDQALEIAAFADYTSAGESDAGSSTALNRNDCPLLGVPISIKDTVNIRGHDTTLGMSKNVDCPVPTSAPIVRLLQDAGAIVHAKTTVPCALIGIETESDTFGRTTNPYNQNHSVGASTGGGGALVACGGSKIEIATDVGGSARIPAHFCGIWGLKGSTGRFPMWGTISSMMGLESVQIVAAPMAGSLADLEEFWKRMVSMKPWTYDFTCVPLPWQKVDLQVEGRKLKWGVIWDDGVCEPTPACKRSLSIVVDALSAQGHEVVEFHPPKISETLTVGYQLVFSDGGVQMRDAGLPGETLNPPLKGTIGLLALPRFVKNIMAWWNRPTDPFYASLLNVMYPKSVLEQRALVVRRDEIRAEWHKRWTEENLDFVLTVPHPLPALENGTGERASLMSAGYSFLFNILNYTAGVLPVTFVDKATDKLPSDFMSSPKFKAMNVIAKGAYSVYDADKMHGLPLGVQIAGRVMQEEKVIEGMKVIEAVLKAEGKSFVPKVLV</sequence>
<feature type="active site" description="Acyl-ester intermediate" evidence="3">
    <location>
        <position position="233"/>
    </location>
</feature>
<feature type="active site" description="Charge relay system" evidence="3">
    <location>
        <position position="209"/>
    </location>
</feature>
<comment type="similarity">
    <text evidence="1">Belongs to the amidase family.</text>
</comment>
<evidence type="ECO:0000256" key="1">
    <source>
        <dbReference type="ARBA" id="ARBA00009199"/>
    </source>
</evidence>
<dbReference type="EMBL" id="JARKIB010000012">
    <property type="protein sequence ID" value="KAJ7773829.1"/>
    <property type="molecule type" value="Genomic_DNA"/>
</dbReference>
<evidence type="ECO:0000259" key="5">
    <source>
        <dbReference type="Pfam" id="PF01425"/>
    </source>
</evidence>
<dbReference type="Gene3D" id="3.90.1300.10">
    <property type="entry name" value="Amidase signature (AS) domain"/>
    <property type="match status" value="1"/>
</dbReference>
<keyword evidence="2" id="KW-0378">Hydrolase</keyword>
<feature type="binding site" evidence="4">
    <location>
        <position position="209"/>
    </location>
    <ligand>
        <name>substrate</name>
    </ligand>
</feature>
<organism evidence="6 7">
    <name type="scientific">Mycena metata</name>
    <dbReference type="NCBI Taxonomy" id="1033252"/>
    <lineage>
        <taxon>Eukaryota</taxon>
        <taxon>Fungi</taxon>
        <taxon>Dikarya</taxon>
        <taxon>Basidiomycota</taxon>
        <taxon>Agaricomycotina</taxon>
        <taxon>Agaricomycetes</taxon>
        <taxon>Agaricomycetidae</taxon>
        <taxon>Agaricales</taxon>
        <taxon>Marasmiineae</taxon>
        <taxon>Mycenaceae</taxon>
        <taxon>Mycena</taxon>
    </lineage>
</organism>
<dbReference type="SUPFAM" id="SSF75304">
    <property type="entry name" value="Amidase signature (AS) enzymes"/>
    <property type="match status" value="1"/>
</dbReference>
<proteinExistence type="inferred from homology"/>
<evidence type="ECO:0000313" key="6">
    <source>
        <dbReference type="EMBL" id="KAJ7773829.1"/>
    </source>
</evidence>
<comment type="caution">
    <text evidence="6">The sequence shown here is derived from an EMBL/GenBank/DDBJ whole genome shotgun (WGS) entry which is preliminary data.</text>
</comment>
<feature type="binding site" evidence="4">
    <location>
        <begin position="230"/>
        <end position="233"/>
    </location>
    <ligand>
        <name>substrate</name>
    </ligand>
</feature>
<evidence type="ECO:0000313" key="7">
    <source>
        <dbReference type="Proteomes" id="UP001215598"/>
    </source>
</evidence>
<evidence type="ECO:0000256" key="4">
    <source>
        <dbReference type="PIRSR" id="PIRSR001221-2"/>
    </source>
</evidence>
<reference evidence="6" key="1">
    <citation type="submission" date="2023-03" db="EMBL/GenBank/DDBJ databases">
        <title>Massive genome expansion in bonnet fungi (Mycena s.s.) driven by repeated elements and novel gene families across ecological guilds.</title>
        <authorList>
            <consortium name="Lawrence Berkeley National Laboratory"/>
            <person name="Harder C.B."/>
            <person name="Miyauchi S."/>
            <person name="Viragh M."/>
            <person name="Kuo A."/>
            <person name="Thoen E."/>
            <person name="Andreopoulos B."/>
            <person name="Lu D."/>
            <person name="Skrede I."/>
            <person name="Drula E."/>
            <person name="Henrissat B."/>
            <person name="Morin E."/>
            <person name="Kohler A."/>
            <person name="Barry K."/>
            <person name="LaButti K."/>
            <person name="Morin E."/>
            <person name="Salamov A."/>
            <person name="Lipzen A."/>
            <person name="Mereny Z."/>
            <person name="Hegedus B."/>
            <person name="Baldrian P."/>
            <person name="Stursova M."/>
            <person name="Weitz H."/>
            <person name="Taylor A."/>
            <person name="Grigoriev I.V."/>
            <person name="Nagy L.G."/>
            <person name="Martin F."/>
            <person name="Kauserud H."/>
        </authorList>
    </citation>
    <scope>NUCLEOTIDE SEQUENCE</scope>
    <source>
        <strain evidence="6">CBHHK182m</strain>
    </source>
</reference>
<feature type="active site" description="Charge relay system" evidence="3">
    <location>
        <position position="134"/>
    </location>
</feature>
<dbReference type="GO" id="GO:0016787">
    <property type="term" value="F:hydrolase activity"/>
    <property type="evidence" value="ECO:0007669"/>
    <property type="project" value="UniProtKB-KW"/>
</dbReference>
<feature type="domain" description="Amidase" evidence="5">
    <location>
        <begin position="70"/>
        <end position="562"/>
    </location>
</feature>
<name>A0AAD7JZK1_9AGAR</name>
<dbReference type="InterPro" id="IPR023631">
    <property type="entry name" value="Amidase_dom"/>
</dbReference>
<evidence type="ECO:0000256" key="3">
    <source>
        <dbReference type="PIRSR" id="PIRSR001221-1"/>
    </source>
</evidence>
<accession>A0AAD7JZK1</accession>
<dbReference type="PANTHER" id="PTHR46072">
    <property type="entry name" value="AMIDASE-RELATED-RELATED"/>
    <property type="match status" value="1"/>
</dbReference>
<gene>
    <name evidence="6" type="ORF">B0H16DRAFT_1408572</name>
</gene>
<dbReference type="AlphaFoldDB" id="A0AAD7JZK1"/>
<dbReference type="InterPro" id="IPR036928">
    <property type="entry name" value="AS_sf"/>
</dbReference>
<evidence type="ECO:0000256" key="2">
    <source>
        <dbReference type="ARBA" id="ARBA00022801"/>
    </source>
</evidence>
<dbReference type="PIRSF" id="PIRSF001221">
    <property type="entry name" value="Amidase_fungi"/>
    <property type="match status" value="1"/>
</dbReference>
<dbReference type="Pfam" id="PF01425">
    <property type="entry name" value="Amidase"/>
    <property type="match status" value="1"/>
</dbReference>
<keyword evidence="7" id="KW-1185">Reference proteome</keyword>
<dbReference type="Proteomes" id="UP001215598">
    <property type="component" value="Unassembled WGS sequence"/>
</dbReference>
<protein>
    <submittedName>
        <fullName evidence="6">Amidase signature domain-containing protein</fullName>
    </submittedName>
</protein>